<proteinExistence type="predicted"/>
<dbReference type="PIRSF" id="PIRSF005962">
    <property type="entry name" value="Pept_M20D_amidohydro"/>
    <property type="match status" value="1"/>
</dbReference>
<dbReference type="InterPro" id="IPR002933">
    <property type="entry name" value="Peptidase_M20"/>
</dbReference>
<dbReference type="Gene3D" id="3.30.70.360">
    <property type="match status" value="1"/>
</dbReference>
<reference evidence="4 5" key="1">
    <citation type="submission" date="2020-08" db="EMBL/GenBank/DDBJ databases">
        <title>Genomic Encyclopedia of Type Strains, Phase IV (KMG-IV): sequencing the most valuable type-strain genomes for metagenomic binning, comparative biology and taxonomic classification.</title>
        <authorList>
            <person name="Goeker M."/>
        </authorList>
    </citation>
    <scope>NUCLEOTIDE SEQUENCE [LARGE SCALE GENOMIC DNA]</scope>
    <source>
        <strain evidence="4 5">DSM 29853</strain>
    </source>
</reference>
<dbReference type="InterPro" id="IPR017439">
    <property type="entry name" value="Amidohydrolase"/>
</dbReference>
<evidence type="ECO:0000256" key="1">
    <source>
        <dbReference type="ARBA" id="ARBA00022801"/>
    </source>
</evidence>
<dbReference type="PANTHER" id="PTHR11014:SF63">
    <property type="entry name" value="METALLOPEPTIDASE, PUTATIVE (AFU_ORTHOLOGUE AFUA_6G09600)-RELATED"/>
    <property type="match status" value="1"/>
</dbReference>
<comment type="cofactor">
    <cofactor evidence="2">
        <name>Mn(2+)</name>
        <dbReference type="ChEBI" id="CHEBI:29035"/>
    </cofactor>
    <text evidence="2">The Mn(2+) ion enhances activity.</text>
</comment>
<dbReference type="FunFam" id="3.30.70.360:FF:000001">
    <property type="entry name" value="N-acetyldiaminopimelate deacetylase"/>
    <property type="match status" value="1"/>
</dbReference>
<dbReference type="Pfam" id="PF01546">
    <property type="entry name" value="Peptidase_M20"/>
    <property type="match status" value="1"/>
</dbReference>
<keyword evidence="2" id="KW-0479">Metal-binding</keyword>
<dbReference type="RefSeq" id="WP_382342721.1">
    <property type="nucleotide sequence ID" value="NZ_JACIEZ010000004.1"/>
</dbReference>
<feature type="binding site" evidence="2">
    <location>
        <position position="356"/>
    </location>
    <ligand>
        <name>Mn(2+)</name>
        <dbReference type="ChEBI" id="CHEBI:29035"/>
        <label>2</label>
    </ligand>
</feature>
<dbReference type="SUPFAM" id="SSF55031">
    <property type="entry name" value="Bacterial exopeptidase dimerisation domain"/>
    <property type="match status" value="1"/>
</dbReference>
<evidence type="ECO:0000256" key="2">
    <source>
        <dbReference type="PIRSR" id="PIRSR005962-1"/>
    </source>
</evidence>
<organism evidence="4 5">
    <name type="scientific">Gellertiella hungarica</name>
    <dbReference type="NCBI Taxonomy" id="1572859"/>
    <lineage>
        <taxon>Bacteria</taxon>
        <taxon>Pseudomonadati</taxon>
        <taxon>Pseudomonadota</taxon>
        <taxon>Alphaproteobacteria</taxon>
        <taxon>Hyphomicrobiales</taxon>
        <taxon>Rhizobiaceae</taxon>
        <taxon>Gellertiella</taxon>
    </lineage>
</organism>
<dbReference type="SUPFAM" id="SSF53187">
    <property type="entry name" value="Zn-dependent exopeptidases"/>
    <property type="match status" value="1"/>
</dbReference>
<keyword evidence="1 4" id="KW-0378">Hydrolase</keyword>
<name>A0A7W6J5W5_9HYPH</name>
<evidence type="ECO:0000313" key="4">
    <source>
        <dbReference type="EMBL" id="MBB4065352.1"/>
    </source>
</evidence>
<dbReference type="NCBIfam" id="TIGR01891">
    <property type="entry name" value="amidohydrolases"/>
    <property type="match status" value="1"/>
</dbReference>
<dbReference type="Proteomes" id="UP000528286">
    <property type="component" value="Unassembled WGS sequence"/>
</dbReference>
<dbReference type="Gene3D" id="3.40.630.10">
    <property type="entry name" value="Zn peptidases"/>
    <property type="match status" value="1"/>
</dbReference>
<feature type="binding site" evidence="2">
    <location>
        <position position="132"/>
    </location>
    <ligand>
        <name>Mn(2+)</name>
        <dbReference type="ChEBI" id="CHEBI:29035"/>
        <label>2</label>
    </ligand>
</feature>
<dbReference type="InterPro" id="IPR011650">
    <property type="entry name" value="Peptidase_M20_dimer"/>
</dbReference>
<dbReference type="CDD" id="cd05666">
    <property type="entry name" value="M20_Acy1-like"/>
    <property type="match status" value="1"/>
</dbReference>
<dbReference type="GO" id="GO:0047980">
    <property type="term" value="F:hippurate hydrolase activity"/>
    <property type="evidence" value="ECO:0007669"/>
    <property type="project" value="UniProtKB-EC"/>
</dbReference>
<evidence type="ECO:0000313" key="5">
    <source>
        <dbReference type="Proteomes" id="UP000528286"/>
    </source>
</evidence>
<feature type="binding site" evidence="2">
    <location>
        <position position="97"/>
    </location>
    <ligand>
        <name>Mn(2+)</name>
        <dbReference type="ChEBI" id="CHEBI:29035"/>
        <label>2</label>
    </ligand>
</feature>
<dbReference type="GO" id="GO:0046872">
    <property type="term" value="F:metal ion binding"/>
    <property type="evidence" value="ECO:0007669"/>
    <property type="project" value="UniProtKB-KW"/>
</dbReference>
<keyword evidence="5" id="KW-1185">Reference proteome</keyword>
<keyword evidence="2" id="KW-0464">Manganese</keyword>
<dbReference type="GO" id="GO:0019877">
    <property type="term" value="P:diaminopimelate biosynthetic process"/>
    <property type="evidence" value="ECO:0007669"/>
    <property type="project" value="UniProtKB-ARBA"/>
</dbReference>
<feature type="binding site" evidence="2">
    <location>
        <position position="99"/>
    </location>
    <ligand>
        <name>Mn(2+)</name>
        <dbReference type="ChEBI" id="CHEBI:29035"/>
        <label>2</label>
    </ligand>
</feature>
<sequence>MNLSNAMPELVEIRHHLHQYPEIGLSEFRTSDYIAEKLTAMGYEVTRGLAKTGLVATLKNGSSPRSIGIRADIDALPITEETGADHASRIPGMMHACGHDGHTTMLLGAARLLAERRQFDGTVHLIFQPAEENFGGARIMVEEGLFDRFPCDAVFALHNDPSLPFGQFAFREGPIMAAVDECRITVNGKGGHGAEPQDTADPIVAGAAIVMALQTIVSRNIHPMDPAVVTIGAFHAGSASNVIPERAEIVVGIRSFDPRVRDELEHRIRTIATAQAQSFGMTATVDYERSYDATINHKAETDFARTIARDFAGADKVVDMQRPTMGSEDFAYMLKERPGTYFFLGAQKSPDDPQLHHPRYDFNDDLLPIGAAFWVELAERYLATR</sequence>
<gene>
    <name evidence="4" type="ORF">GGR23_002553</name>
</gene>
<protein>
    <submittedName>
        <fullName evidence="4">Hippurate hydrolase</fullName>
        <ecNumber evidence="4">3.5.1.32</ecNumber>
    </submittedName>
</protein>
<accession>A0A7W6J5W5</accession>
<comment type="caution">
    <text evidence="4">The sequence shown here is derived from an EMBL/GenBank/DDBJ whole genome shotgun (WGS) entry which is preliminary data.</text>
</comment>
<dbReference type="AlphaFoldDB" id="A0A7W6J5W5"/>
<feature type="domain" description="Peptidase M20 dimerisation" evidence="3">
    <location>
        <begin position="181"/>
        <end position="276"/>
    </location>
</feature>
<dbReference type="InterPro" id="IPR036264">
    <property type="entry name" value="Bact_exopeptidase_dim_dom"/>
</dbReference>
<dbReference type="GO" id="GO:0050118">
    <property type="term" value="F:N-acetyldiaminopimelate deacetylase activity"/>
    <property type="evidence" value="ECO:0007669"/>
    <property type="project" value="UniProtKB-ARBA"/>
</dbReference>
<feature type="binding site" evidence="2">
    <location>
        <position position="158"/>
    </location>
    <ligand>
        <name>Mn(2+)</name>
        <dbReference type="ChEBI" id="CHEBI:29035"/>
        <label>2</label>
    </ligand>
</feature>
<dbReference type="PANTHER" id="PTHR11014">
    <property type="entry name" value="PEPTIDASE M20 FAMILY MEMBER"/>
    <property type="match status" value="1"/>
</dbReference>
<evidence type="ECO:0000259" key="3">
    <source>
        <dbReference type="Pfam" id="PF07687"/>
    </source>
</evidence>
<dbReference type="EC" id="3.5.1.32" evidence="4"/>
<dbReference type="EMBL" id="JACIEZ010000004">
    <property type="protein sequence ID" value="MBB4065352.1"/>
    <property type="molecule type" value="Genomic_DNA"/>
</dbReference>
<dbReference type="Pfam" id="PF07687">
    <property type="entry name" value="M20_dimer"/>
    <property type="match status" value="1"/>
</dbReference>